<dbReference type="InterPro" id="IPR010721">
    <property type="entry name" value="UstE-like"/>
</dbReference>
<evidence type="ECO:0000313" key="2">
    <source>
        <dbReference type="EMBL" id="HGG00255.1"/>
    </source>
</evidence>
<reference evidence="2" key="1">
    <citation type="journal article" date="2020" name="mSystems">
        <title>Genome- and Community-Level Interaction Insights into Carbon Utilization and Element Cycling Functions of Hydrothermarchaeota in Hydrothermal Sediment.</title>
        <authorList>
            <person name="Zhou Z."/>
            <person name="Liu Y."/>
            <person name="Xu W."/>
            <person name="Pan J."/>
            <person name="Luo Z.H."/>
            <person name="Li M."/>
        </authorList>
    </citation>
    <scope>NUCLEOTIDE SEQUENCE [LARGE SCALE GENOMIC DNA]</scope>
    <source>
        <strain evidence="2">SpSt-374</strain>
    </source>
</reference>
<comment type="caution">
    <text evidence="2">The sequence shown here is derived from an EMBL/GenBank/DDBJ whole genome shotgun (WGS) entry which is preliminary data.</text>
</comment>
<dbReference type="EMBL" id="DSPX01000059">
    <property type="protein sequence ID" value="HGG00255.1"/>
    <property type="molecule type" value="Genomic_DNA"/>
</dbReference>
<name>A0A7C3VRH8_9CYAN</name>
<feature type="transmembrane region" description="Helical" evidence="1">
    <location>
        <begin position="145"/>
        <end position="173"/>
    </location>
</feature>
<dbReference type="PROSITE" id="PS50244">
    <property type="entry name" value="S5A_REDUCTASE"/>
    <property type="match status" value="1"/>
</dbReference>
<feature type="transmembrane region" description="Helical" evidence="1">
    <location>
        <begin position="12"/>
        <end position="36"/>
    </location>
</feature>
<keyword evidence="1" id="KW-0472">Membrane</keyword>
<keyword evidence="1" id="KW-1133">Transmembrane helix</keyword>
<organism evidence="2">
    <name type="scientific">Planktothricoides sp. SpSt-374</name>
    <dbReference type="NCBI Taxonomy" id="2282167"/>
    <lineage>
        <taxon>Bacteria</taxon>
        <taxon>Bacillati</taxon>
        <taxon>Cyanobacteriota</taxon>
        <taxon>Cyanophyceae</taxon>
        <taxon>Oscillatoriophycideae</taxon>
        <taxon>Oscillatoriales</taxon>
        <taxon>Oscillatoriaceae</taxon>
        <taxon>Planktothricoides</taxon>
    </lineage>
</organism>
<dbReference type="Gene3D" id="1.20.120.1630">
    <property type="match status" value="1"/>
</dbReference>
<dbReference type="AlphaFoldDB" id="A0A7C3VRH8"/>
<accession>A0A7C3VRH8</accession>
<evidence type="ECO:0000256" key="1">
    <source>
        <dbReference type="SAM" id="Phobius"/>
    </source>
</evidence>
<proteinExistence type="predicted"/>
<feature type="transmembrane region" description="Helical" evidence="1">
    <location>
        <begin position="62"/>
        <end position="85"/>
    </location>
</feature>
<protein>
    <submittedName>
        <fullName evidence="2">DUF1295 domain-containing protein</fullName>
    </submittedName>
</protein>
<dbReference type="Pfam" id="PF06966">
    <property type="entry name" value="DUF1295"/>
    <property type="match status" value="1"/>
</dbReference>
<keyword evidence="1" id="KW-0812">Transmembrane</keyword>
<gene>
    <name evidence="2" type="ORF">ENR15_06280</name>
</gene>
<feature type="transmembrane region" description="Helical" evidence="1">
    <location>
        <begin position="92"/>
        <end position="111"/>
    </location>
</feature>
<sequence length="221" mass="25405">MKIKHPINLHKALTFPFVFSLMLIYDNFTIGPWVYLSLHGTYGILWLLKDRLYPDNSWEEDVPLVSVLFSFMLLSLYWVAPWLLISRGNIPPLPLIAAAIFLNLLGVFLVYTSDAQKYYTLKYQSGLITEGFFSRTRSPNYLGEIFIYTAFALLTQHWLPFAIIGLLTGVVFLPRMRQKDASLARYPEFDEYKNRSGLLLPKLFLPSANETQAKNPVSEPS</sequence>